<sequence length="538" mass="61232">MSRKSRLLQRLVRCHCLRGDEEPVSAIDYSHCCLQQVPKDVFIFERTLHELNLDANQLEELPKALFNCLALRRLTVSDNDISILPLSVSNLDNLCELDVSKNGIQEIPENIKCCKQLRTLDASVNPIIKLPEGLTQLTNLTELYMNDAFLEILPANFGRSMGALTELERLDIGSNEFREWVTLRDFSLIKWYNCRHLHFVVLSLQAVGHLQQLTYLDMSKNQLEHLEPGITGCSNLQDLYLSSNVLQTLPDTLGSLKNLTTFKVDDNQLISLPDTLGQLQALEEFDCSSNELSVLPSSIGRLRNIRTLIADENHFIELPPEIGSCQNVTVLSLRCNELQRLPPEMGQMERLMVLNITHNRLNHLPLAFTNLRQLMAIWLSDNQSKSLIPLQTEERQGTGEKVLTNYMFPQQPRIEETERKSDSDSFNPEQWEQQRQQRSQVAFECEDIDDRREPDGIRESTLKRYPTPYPDELKNLVKTAQSVVNKIKDESASPLGPVNSATQRSENGELSVNDNVLQFVARPAPCEEEPSAGLVRVF</sequence>
<dbReference type="SMART" id="SM00369">
    <property type="entry name" value="LRR_TYP"/>
    <property type="match status" value="9"/>
</dbReference>
<accession>A0A8C4X1Y3</accession>
<dbReference type="PANTHER" id="PTHR23119">
    <property type="entry name" value="DISCS LARGE"/>
    <property type="match status" value="1"/>
</dbReference>
<dbReference type="PROSITE" id="PS51450">
    <property type="entry name" value="LRR"/>
    <property type="match status" value="2"/>
</dbReference>
<dbReference type="FunFam" id="3.80.10.10:FF:000352">
    <property type="entry name" value="Erbb2 interacting protein"/>
    <property type="match status" value="1"/>
</dbReference>
<dbReference type="GO" id="GO:0098609">
    <property type="term" value="P:cell-cell adhesion"/>
    <property type="evidence" value="ECO:0007669"/>
    <property type="project" value="TreeGrafter"/>
</dbReference>
<dbReference type="GO" id="GO:0043113">
    <property type="term" value="P:receptor clustering"/>
    <property type="evidence" value="ECO:0007669"/>
    <property type="project" value="TreeGrafter"/>
</dbReference>
<dbReference type="GO" id="GO:0098968">
    <property type="term" value="P:neurotransmitter receptor transport postsynaptic membrane to endosome"/>
    <property type="evidence" value="ECO:0007669"/>
    <property type="project" value="TreeGrafter"/>
</dbReference>
<proteinExistence type="predicted"/>
<name>A0A8C4X1Y3_EPTBU</name>
<evidence type="ECO:0000256" key="1">
    <source>
        <dbReference type="ARBA" id="ARBA00022614"/>
    </source>
</evidence>
<evidence type="ECO:0000256" key="2">
    <source>
        <dbReference type="ARBA" id="ARBA00022737"/>
    </source>
</evidence>
<feature type="compositionally biased region" description="Basic and acidic residues" evidence="3">
    <location>
        <begin position="449"/>
        <end position="462"/>
    </location>
</feature>
<dbReference type="GO" id="GO:0016323">
    <property type="term" value="C:basolateral plasma membrane"/>
    <property type="evidence" value="ECO:0007669"/>
    <property type="project" value="TreeGrafter"/>
</dbReference>
<keyword evidence="2" id="KW-0677">Repeat</keyword>
<dbReference type="GO" id="GO:0005912">
    <property type="term" value="C:adherens junction"/>
    <property type="evidence" value="ECO:0007669"/>
    <property type="project" value="TreeGrafter"/>
</dbReference>
<dbReference type="InterPro" id="IPR003591">
    <property type="entry name" value="Leu-rich_rpt_typical-subtyp"/>
</dbReference>
<evidence type="ECO:0000313" key="5">
    <source>
        <dbReference type="Ensembl" id="ENSEBUP00000027461.1"/>
    </source>
</evidence>
<dbReference type="PANTHER" id="PTHR23119:SF50">
    <property type="entry name" value="PDZ DOMAIN-CONTAINING PROTEIN"/>
    <property type="match status" value="1"/>
</dbReference>
<dbReference type="InterPro" id="IPR032675">
    <property type="entry name" value="LRR_dom_sf"/>
</dbReference>
<evidence type="ECO:0000259" key="4">
    <source>
        <dbReference type="Pfam" id="PF23598"/>
    </source>
</evidence>
<feature type="domain" description="Disease resistance R13L4/SHOC-2-like LRR" evidence="4">
    <location>
        <begin position="63"/>
        <end position="176"/>
    </location>
</feature>
<dbReference type="Pfam" id="PF23598">
    <property type="entry name" value="LRR_14"/>
    <property type="match status" value="1"/>
</dbReference>
<protein>
    <recommendedName>
        <fullName evidence="4">Disease resistance R13L4/SHOC-2-like LRR domain-containing protein</fullName>
    </recommendedName>
</protein>
<feature type="region of interest" description="Disordered" evidence="3">
    <location>
        <begin position="406"/>
        <end position="469"/>
    </location>
</feature>
<dbReference type="FunFam" id="3.80.10.10:FF:000020">
    <property type="entry name" value="Erbin isoform 7"/>
    <property type="match status" value="1"/>
</dbReference>
<dbReference type="GO" id="GO:0019901">
    <property type="term" value="F:protein kinase binding"/>
    <property type="evidence" value="ECO:0007669"/>
    <property type="project" value="TreeGrafter"/>
</dbReference>
<organism evidence="5 6">
    <name type="scientific">Eptatretus burgeri</name>
    <name type="common">Inshore hagfish</name>
    <dbReference type="NCBI Taxonomy" id="7764"/>
    <lineage>
        <taxon>Eukaryota</taxon>
        <taxon>Metazoa</taxon>
        <taxon>Chordata</taxon>
        <taxon>Craniata</taxon>
        <taxon>Vertebrata</taxon>
        <taxon>Cyclostomata</taxon>
        <taxon>Myxini</taxon>
        <taxon>Myxiniformes</taxon>
        <taxon>Myxinidae</taxon>
        <taxon>Eptatretinae</taxon>
        <taxon>Eptatretus</taxon>
    </lineage>
</organism>
<reference evidence="5" key="1">
    <citation type="submission" date="2025-08" db="UniProtKB">
        <authorList>
            <consortium name="Ensembl"/>
        </authorList>
    </citation>
    <scope>IDENTIFICATION</scope>
</reference>
<dbReference type="GO" id="GO:0098887">
    <property type="term" value="P:neurotransmitter receptor transport, endosome to postsynaptic membrane"/>
    <property type="evidence" value="ECO:0007669"/>
    <property type="project" value="TreeGrafter"/>
</dbReference>
<feature type="compositionally biased region" description="Basic and acidic residues" evidence="3">
    <location>
        <begin position="413"/>
        <end position="423"/>
    </location>
</feature>
<dbReference type="Proteomes" id="UP000694388">
    <property type="component" value="Unplaced"/>
</dbReference>
<evidence type="ECO:0000256" key="3">
    <source>
        <dbReference type="SAM" id="MobiDB-lite"/>
    </source>
</evidence>
<dbReference type="SUPFAM" id="SSF52058">
    <property type="entry name" value="L domain-like"/>
    <property type="match status" value="2"/>
</dbReference>
<dbReference type="GeneTree" id="ENSGT00940000159526"/>
<dbReference type="SMART" id="SM00365">
    <property type="entry name" value="LRR_SD22"/>
    <property type="match status" value="5"/>
</dbReference>
<feature type="region of interest" description="Disordered" evidence="3">
    <location>
        <begin position="488"/>
        <end position="510"/>
    </location>
</feature>
<dbReference type="AlphaFoldDB" id="A0A8C4X1Y3"/>
<feature type="compositionally biased region" description="Low complexity" evidence="3">
    <location>
        <begin position="429"/>
        <end position="440"/>
    </location>
</feature>
<dbReference type="GO" id="GO:0045197">
    <property type="term" value="P:establishment or maintenance of epithelial cell apical/basal polarity"/>
    <property type="evidence" value="ECO:0007669"/>
    <property type="project" value="TreeGrafter"/>
</dbReference>
<keyword evidence="6" id="KW-1185">Reference proteome</keyword>
<dbReference type="InterPro" id="IPR001611">
    <property type="entry name" value="Leu-rich_rpt"/>
</dbReference>
<reference evidence="5" key="2">
    <citation type="submission" date="2025-09" db="UniProtKB">
        <authorList>
            <consortium name="Ensembl"/>
        </authorList>
    </citation>
    <scope>IDENTIFICATION</scope>
</reference>
<evidence type="ECO:0000313" key="6">
    <source>
        <dbReference type="Proteomes" id="UP000694388"/>
    </source>
</evidence>
<keyword evidence="1" id="KW-0433">Leucine-rich repeat</keyword>
<dbReference type="Gene3D" id="3.80.10.10">
    <property type="entry name" value="Ribonuclease Inhibitor"/>
    <property type="match status" value="4"/>
</dbReference>
<dbReference type="InterPro" id="IPR055414">
    <property type="entry name" value="LRR_R13L4/SHOC2-like"/>
</dbReference>
<dbReference type="GO" id="GO:0014069">
    <property type="term" value="C:postsynaptic density"/>
    <property type="evidence" value="ECO:0007669"/>
    <property type="project" value="TreeGrafter"/>
</dbReference>
<dbReference type="Pfam" id="PF13855">
    <property type="entry name" value="LRR_8"/>
    <property type="match status" value="2"/>
</dbReference>
<dbReference type="Ensembl" id="ENSEBUT00000028037.1">
    <property type="protein sequence ID" value="ENSEBUP00000027461.1"/>
    <property type="gene ID" value="ENSEBUG00000016829.1"/>
</dbReference>
<dbReference type="SMART" id="SM00364">
    <property type="entry name" value="LRR_BAC"/>
    <property type="match status" value="7"/>
</dbReference>
<dbReference type="InterPro" id="IPR050614">
    <property type="entry name" value="Synaptic_Scaffolding_LAP-MAGUK"/>
</dbReference>
<feature type="compositionally biased region" description="Polar residues" evidence="3">
    <location>
        <begin position="499"/>
        <end position="510"/>
    </location>
</feature>
<dbReference type="GO" id="GO:0045211">
    <property type="term" value="C:postsynaptic membrane"/>
    <property type="evidence" value="ECO:0007669"/>
    <property type="project" value="TreeGrafter"/>
</dbReference>
<dbReference type="OMA" id="NDFIEFP"/>